<dbReference type="GO" id="GO:0042597">
    <property type="term" value="C:periplasmic space"/>
    <property type="evidence" value="ECO:0007669"/>
    <property type="project" value="InterPro"/>
</dbReference>
<dbReference type="InterPro" id="IPR014756">
    <property type="entry name" value="Ig_E-set"/>
</dbReference>
<feature type="chain" id="PRO_5035176807" description="CopC domain-containing protein" evidence="6">
    <location>
        <begin position="28"/>
        <end position="193"/>
    </location>
</feature>
<gene>
    <name evidence="8" type="ORF">GCM10012284_64860</name>
</gene>
<keyword evidence="5" id="KW-0472">Membrane</keyword>
<reference evidence="8" key="2">
    <citation type="submission" date="2020-09" db="EMBL/GenBank/DDBJ databases">
        <authorList>
            <person name="Sun Q."/>
            <person name="Zhou Y."/>
        </authorList>
    </citation>
    <scope>NUCLEOTIDE SEQUENCE</scope>
    <source>
        <strain evidence="8">CGMCC 4.7299</strain>
    </source>
</reference>
<keyword evidence="3 6" id="KW-0732">Signal</keyword>
<evidence type="ECO:0000256" key="4">
    <source>
        <dbReference type="ARBA" id="ARBA00023008"/>
    </source>
</evidence>
<dbReference type="GO" id="GO:0046688">
    <property type="term" value="P:response to copper ion"/>
    <property type="evidence" value="ECO:0007669"/>
    <property type="project" value="InterPro"/>
</dbReference>
<evidence type="ECO:0000256" key="6">
    <source>
        <dbReference type="SAM" id="SignalP"/>
    </source>
</evidence>
<dbReference type="Pfam" id="PF04234">
    <property type="entry name" value="CopC"/>
    <property type="match status" value="1"/>
</dbReference>
<keyword evidence="5" id="KW-0812">Transmembrane</keyword>
<dbReference type="RefSeq" id="WP_189083172.1">
    <property type="nucleotide sequence ID" value="NZ_BMMX01000094.1"/>
</dbReference>
<dbReference type="PANTHER" id="PTHR34820:SF4">
    <property type="entry name" value="INNER MEMBRANE PROTEIN YEBZ"/>
    <property type="match status" value="1"/>
</dbReference>
<comment type="caution">
    <text evidence="8">The sequence shown here is derived from an EMBL/GenBank/DDBJ whole genome shotgun (WGS) entry which is preliminary data.</text>
</comment>
<dbReference type="GO" id="GO:0005507">
    <property type="term" value="F:copper ion binding"/>
    <property type="evidence" value="ECO:0007669"/>
    <property type="project" value="InterPro"/>
</dbReference>
<evidence type="ECO:0000256" key="2">
    <source>
        <dbReference type="ARBA" id="ARBA00022723"/>
    </source>
</evidence>
<keyword evidence="4" id="KW-0186">Copper</keyword>
<dbReference type="PANTHER" id="PTHR34820">
    <property type="entry name" value="INNER MEMBRANE PROTEIN YEBZ"/>
    <property type="match status" value="1"/>
</dbReference>
<dbReference type="SUPFAM" id="SSF81296">
    <property type="entry name" value="E set domains"/>
    <property type="match status" value="1"/>
</dbReference>
<feature type="domain" description="CopC" evidence="7">
    <location>
        <begin position="28"/>
        <end position="121"/>
    </location>
</feature>
<dbReference type="GO" id="GO:0005886">
    <property type="term" value="C:plasma membrane"/>
    <property type="evidence" value="ECO:0007669"/>
    <property type="project" value="TreeGrafter"/>
</dbReference>
<evidence type="ECO:0000256" key="1">
    <source>
        <dbReference type="ARBA" id="ARBA00004196"/>
    </source>
</evidence>
<keyword evidence="2" id="KW-0479">Metal-binding</keyword>
<evidence type="ECO:0000256" key="3">
    <source>
        <dbReference type="ARBA" id="ARBA00022729"/>
    </source>
</evidence>
<evidence type="ECO:0000313" key="8">
    <source>
        <dbReference type="EMBL" id="GGL21209.1"/>
    </source>
</evidence>
<feature type="signal peptide" evidence="6">
    <location>
        <begin position="1"/>
        <end position="27"/>
    </location>
</feature>
<dbReference type="GO" id="GO:0006825">
    <property type="term" value="P:copper ion transport"/>
    <property type="evidence" value="ECO:0007669"/>
    <property type="project" value="InterPro"/>
</dbReference>
<dbReference type="AlphaFoldDB" id="A0A8J3CAC1"/>
<organism evidence="8 9">
    <name type="scientific">Mangrovihabitans endophyticus</name>
    <dbReference type="NCBI Taxonomy" id="1751298"/>
    <lineage>
        <taxon>Bacteria</taxon>
        <taxon>Bacillati</taxon>
        <taxon>Actinomycetota</taxon>
        <taxon>Actinomycetes</taxon>
        <taxon>Micromonosporales</taxon>
        <taxon>Micromonosporaceae</taxon>
        <taxon>Mangrovihabitans</taxon>
    </lineage>
</organism>
<evidence type="ECO:0000256" key="5">
    <source>
        <dbReference type="SAM" id="Phobius"/>
    </source>
</evidence>
<dbReference type="InterPro" id="IPR032694">
    <property type="entry name" value="CopC/D"/>
</dbReference>
<protein>
    <recommendedName>
        <fullName evidence="7">CopC domain-containing protein</fullName>
    </recommendedName>
</protein>
<sequence length="193" mass="19391">MRIARIVAAAVAASVAAAAVGATPAWAHNSLTSASPKPDATVTSVPSTVKLTFLQSLNPEFTTIVVSDAAKHPVTSEKPAVDSNVGTLALPPDMADGVYTVAYRVVSKDGHPVQGSYSFTLRNATTPTSAPAAPSSGATPSPSASASAATFVAPVAAADSGSGTAGWWVALVAVLVLLVGGMAVWVVRRKRAR</sequence>
<dbReference type="GO" id="GO:0030313">
    <property type="term" value="C:cell envelope"/>
    <property type="evidence" value="ECO:0007669"/>
    <property type="project" value="UniProtKB-SubCell"/>
</dbReference>
<dbReference type="Proteomes" id="UP000656042">
    <property type="component" value="Unassembled WGS sequence"/>
</dbReference>
<dbReference type="InterPro" id="IPR014755">
    <property type="entry name" value="Cu-Rt/internalin_Ig-like"/>
</dbReference>
<feature type="transmembrane region" description="Helical" evidence="5">
    <location>
        <begin position="165"/>
        <end position="187"/>
    </location>
</feature>
<dbReference type="InterPro" id="IPR007348">
    <property type="entry name" value="CopC_dom"/>
</dbReference>
<reference evidence="8" key="1">
    <citation type="journal article" date="2014" name="Int. J. Syst. Evol. Microbiol.">
        <title>Complete genome sequence of Corynebacterium casei LMG S-19264T (=DSM 44701T), isolated from a smear-ripened cheese.</title>
        <authorList>
            <consortium name="US DOE Joint Genome Institute (JGI-PGF)"/>
            <person name="Walter F."/>
            <person name="Albersmeier A."/>
            <person name="Kalinowski J."/>
            <person name="Ruckert C."/>
        </authorList>
    </citation>
    <scope>NUCLEOTIDE SEQUENCE</scope>
    <source>
        <strain evidence="8">CGMCC 4.7299</strain>
    </source>
</reference>
<evidence type="ECO:0000259" key="7">
    <source>
        <dbReference type="Pfam" id="PF04234"/>
    </source>
</evidence>
<accession>A0A8J3CAC1</accession>
<comment type="subcellular location">
    <subcellularLocation>
        <location evidence="1">Cell envelope</location>
    </subcellularLocation>
</comment>
<proteinExistence type="predicted"/>
<evidence type="ECO:0000313" key="9">
    <source>
        <dbReference type="Proteomes" id="UP000656042"/>
    </source>
</evidence>
<dbReference type="Gene3D" id="2.60.40.1220">
    <property type="match status" value="1"/>
</dbReference>
<keyword evidence="9" id="KW-1185">Reference proteome</keyword>
<name>A0A8J3CAC1_9ACTN</name>
<dbReference type="EMBL" id="BMMX01000094">
    <property type="protein sequence ID" value="GGL21209.1"/>
    <property type="molecule type" value="Genomic_DNA"/>
</dbReference>
<keyword evidence="5" id="KW-1133">Transmembrane helix</keyword>